<feature type="domain" description="HYR" evidence="2">
    <location>
        <begin position="383"/>
        <end position="465"/>
    </location>
</feature>
<feature type="domain" description="HYR" evidence="2">
    <location>
        <begin position="1571"/>
        <end position="1653"/>
    </location>
</feature>
<gene>
    <name evidence="3" type="ORF">BSL78_06597</name>
</gene>
<feature type="domain" description="HYR" evidence="2">
    <location>
        <begin position="549"/>
        <end position="631"/>
    </location>
</feature>
<feature type="domain" description="HYR" evidence="2">
    <location>
        <begin position="799"/>
        <end position="881"/>
    </location>
</feature>
<feature type="domain" description="HYR" evidence="2">
    <location>
        <begin position="177"/>
        <end position="259"/>
    </location>
</feature>
<feature type="domain" description="HYR" evidence="2">
    <location>
        <begin position="299"/>
        <end position="382"/>
    </location>
</feature>
<proteinExistence type="predicted"/>
<dbReference type="STRING" id="307972.A0A2G8L897"/>
<dbReference type="EMBL" id="MRZV01000174">
    <property type="protein sequence ID" value="PIK56482.1"/>
    <property type="molecule type" value="Genomic_DNA"/>
</dbReference>
<protein>
    <submittedName>
        <fullName evidence="3">Putative hyalin</fullName>
    </submittedName>
</protein>
<dbReference type="Proteomes" id="UP000230750">
    <property type="component" value="Unassembled WGS sequence"/>
</dbReference>
<feature type="domain" description="HYR" evidence="2">
    <location>
        <begin position="1210"/>
        <end position="1293"/>
    </location>
</feature>
<feature type="domain" description="HYR" evidence="2">
    <location>
        <begin position="1377"/>
        <end position="1487"/>
    </location>
</feature>
<comment type="caution">
    <text evidence="3">The sequence shown here is derived from an EMBL/GenBank/DDBJ whole genome shotgun (WGS) entry which is preliminary data.</text>
</comment>
<dbReference type="PANTHER" id="PTHR24273:SF32">
    <property type="entry name" value="HYALIN"/>
    <property type="match status" value="1"/>
</dbReference>
<dbReference type="Pfam" id="PF02494">
    <property type="entry name" value="HYR"/>
    <property type="match status" value="24"/>
</dbReference>
<evidence type="ECO:0000256" key="1">
    <source>
        <dbReference type="ARBA" id="ARBA00022737"/>
    </source>
</evidence>
<feature type="domain" description="HYR" evidence="2">
    <location>
        <begin position="1088"/>
        <end position="1170"/>
    </location>
</feature>
<feature type="domain" description="HYR" evidence="2">
    <location>
        <begin position="1294"/>
        <end position="1376"/>
    </location>
</feature>
<feature type="domain" description="HYR" evidence="2">
    <location>
        <begin position="1488"/>
        <end position="1570"/>
    </location>
</feature>
<reference evidence="3 4" key="1">
    <citation type="journal article" date="2017" name="PLoS Biol.">
        <title>The sea cucumber genome provides insights into morphological evolution and visceral regeneration.</title>
        <authorList>
            <person name="Zhang X."/>
            <person name="Sun L."/>
            <person name="Yuan J."/>
            <person name="Sun Y."/>
            <person name="Gao Y."/>
            <person name="Zhang L."/>
            <person name="Li S."/>
            <person name="Dai H."/>
            <person name="Hamel J.F."/>
            <person name="Liu C."/>
            <person name="Yu Y."/>
            <person name="Liu S."/>
            <person name="Lin W."/>
            <person name="Guo K."/>
            <person name="Jin S."/>
            <person name="Xu P."/>
            <person name="Storey K.B."/>
            <person name="Huan P."/>
            <person name="Zhang T."/>
            <person name="Zhou Y."/>
            <person name="Zhang J."/>
            <person name="Lin C."/>
            <person name="Li X."/>
            <person name="Xing L."/>
            <person name="Huo D."/>
            <person name="Sun M."/>
            <person name="Wang L."/>
            <person name="Mercier A."/>
            <person name="Li F."/>
            <person name="Yang H."/>
            <person name="Xiang J."/>
        </authorList>
    </citation>
    <scope>NUCLEOTIDE SEQUENCE [LARGE SCALE GENOMIC DNA]</scope>
    <source>
        <strain evidence="3">Shaxun</strain>
        <tissue evidence="3">Muscle</tissue>
    </source>
</reference>
<feature type="domain" description="HYR" evidence="2">
    <location>
        <begin position="466"/>
        <end position="548"/>
    </location>
</feature>
<organism evidence="3 4">
    <name type="scientific">Stichopus japonicus</name>
    <name type="common">Sea cucumber</name>
    <dbReference type="NCBI Taxonomy" id="307972"/>
    <lineage>
        <taxon>Eukaryota</taxon>
        <taxon>Metazoa</taxon>
        <taxon>Echinodermata</taxon>
        <taxon>Eleutherozoa</taxon>
        <taxon>Echinozoa</taxon>
        <taxon>Holothuroidea</taxon>
        <taxon>Aspidochirotacea</taxon>
        <taxon>Aspidochirotida</taxon>
        <taxon>Stichopodidae</taxon>
        <taxon>Apostichopus</taxon>
    </lineage>
</organism>
<feature type="domain" description="HYR" evidence="2">
    <location>
        <begin position="632"/>
        <end position="715"/>
    </location>
</feature>
<feature type="domain" description="HYR" evidence="2">
    <location>
        <begin position="11"/>
        <end position="93"/>
    </location>
</feature>
<dbReference type="PANTHER" id="PTHR24273">
    <property type="entry name" value="FI04643P-RELATED"/>
    <property type="match status" value="1"/>
</dbReference>
<feature type="domain" description="HYR" evidence="2">
    <location>
        <begin position="1005"/>
        <end position="1087"/>
    </location>
</feature>
<evidence type="ECO:0000313" key="3">
    <source>
        <dbReference type="EMBL" id="PIK56482.1"/>
    </source>
</evidence>
<feature type="domain" description="HYR" evidence="2">
    <location>
        <begin position="94"/>
        <end position="176"/>
    </location>
</feature>
<feature type="domain" description="HYR" evidence="2">
    <location>
        <begin position="921"/>
        <end position="1004"/>
    </location>
</feature>
<keyword evidence="1" id="KW-0677">Repeat</keyword>
<feature type="domain" description="HYR" evidence="2">
    <location>
        <begin position="716"/>
        <end position="798"/>
    </location>
</feature>
<dbReference type="PROSITE" id="PS50825">
    <property type="entry name" value="HYR"/>
    <property type="match status" value="20"/>
</dbReference>
<accession>A0A2G8L897</accession>
<name>A0A2G8L897_STIJA</name>
<evidence type="ECO:0000313" key="4">
    <source>
        <dbReference type="Proteomes" id="UP000230750"/>
    </source>
</evidence>
<dbReference type="InterPro" id="IPR003410">
    <property type="entry name" value="HYR_dom"/>
</dbReference>
<evidence type="ECO:0000259" key="2">
    <source>
        <dbReference type="PROSITE" id="PS50825"/>
    </source>
</evidence>
<feature type="domain" description="HYR" evidence="2">
    <location>
        <begin position="1738"/>
        <end position="1820"/>
    </location>
</feature>
<sequence>METNIYSIFTINDTPPDVTCIQDITRIVTIDSTGTTVSWTEPTATDNSGVVSLQSRSHAPGDFFSPGTTQVTYIFVDPSGQTANCIFTVTVTPEDNVPPVVSCIPDVTETTSLGTGGRTVLFTEPTATNDSGAVSLQQRTHGPGTFFSSGVTQVTYIFVDPAGNTAECTFRVIVTEMDNIPPVVSCINDITQEIPLNSFGFVVEFTEPTATDNSGTASVLSATRRPGQFFQTGTTTVTYIFADPSGNTADCVFDIIVVEAKNPRSRNFFSSGVTQVTYIFVDPAGNTAECTFRVIVTEIDTIPPVVACVGLDVTENIPLNGFGTTVQFREPTATDNSGTVNLQSRTNNPGQFFQSGSTTVTYIFEDPSGNTATCTFCVDVVEVDNIPPVVSCISDIAREIPLNSFGVVVQFTEPTATDNSGTASVLSATQRPGQFFQTGTTTVTYIFADPSGNTADCVFDISVVEVDDTPPDVTCIQDITRTVTIDSTGTTVFWTEPTATDNSGVVSLQSRSHAPGEFFSPGTTQVTYIFVDPSGQTAFCTFTVTVTPEDNVLPVVSCIPDVTETTPLGTGGRLVFYTEPTATDDPGVVSLQQRTHGPGTFFSSGVTQVTYIFVDPAGNTAECTFRVIVTEIDTIPPVVACVGLDVTENIPLNGFGTTVQFREPTATDNSGTVNLQSRTNNPGQFFQSGSTTVTYIFEDPSGNTATCTFCVDVVEVDNIPPVVSCISDIAREIPLNSFGVVVQFTEPTATDNSGTASVLSATQRPGQFFQTGTTTVTYIFADPSGNTADCVFDISVVEVDDTPPDVTCIQDITRTVTIDSTGTTVFWTEPTATDNSGVVSLQSRSHAPGEFFSPGTTQVTYIFVDPSGQTAFCTFTVTVTPAKNPRSRNFFSSGVTQVTYIFVDPAGNTAECTFRVIVTEIDTIPPVVACVGLDVTENIPLNGFGTTVQFREPTATDNSGTVNLQSRTNNPGQFFQSGSTTVTYIFEDPSGNTATCTFCVDVVEVDNIPPVVSCISDIAREIPLNSFGVVVQFTEPTATDNSGTASVLSATQRPGQFFQTGTTTVTYIFADPSGNTADCVFDISVVEVDDTPPDVTCIQDITRTVTIDSTGTTVFWTEPTATDNSGVVSLQSRSHAPGEFFSPGTTQVTYIFVDPSGQTAFCTFTVTVTPAKNPRSRNFFSSGVTQVTYIFVDPAGNTAECTFRVIVTEIDTIPPVVACVGLDVTENIPLNGFGTTVQFREPTATDNSGTVNLQSRTNNPGQFFQSGSTTVTYIFEDPSGNTATCTFCVDVVEVDNIPPVVSCISDIAREIPLNSFGVVVQFTEPTATDNSGTASVLSATQRPGQFFQTGTTTVTYIFADPSGNTADCVFDISVVEEENVLPVVSCIPDVTETTPLGTGGRLVFYTEPTATDDSGVVSLQQRTHGPGTFFSSGVTQVTYIFVDPLETLLNVHSGSLSLKSGTTEVTYVFIDPSGNTAECSFNIIITEVDNIPPVVSCINDITREIPLNSFGVVVEFTEPTATDNSGTASVLSATPRPGQFFQTGTTTVTYIFADPSGSTADCVFDIIVVEIDDTPPDVTCIQDITRIVTIDSTGTTVSWTEPTATDNSGVVSLQSRSHAPGEFFSTGTTQVTYIFVDPSGQTAFCSFTVTVTPVDQVPPVIACVGLDVTETIPLNGFGTTVQFSEPTATDNSGTANVQSRTHTPGQFFQSGTTEVTYVFADLSGNTAECSFNIIITEVDNIPPVVSCINDITQEIPLNSFGVVVEFTEPTATDNSGTASVLSATRRPGQFFQTGTTTVTYIFADPSGNTADCVFDITVVEATYVEFSAEILGEVMLRSPVAQNNEYISNILNSYIVGESYSYVKINELEQTLKYLFIV</sequence>
<feature type="domain" description="HYR" evidence="2">
    <location>
        <begin position="1654"/>
        <end position="1737"/>
    </location>
</feature>
<keyword evidence="4" id="KW-1185">Reference proteome</keyword>